<name>A0A1H8HFC6_9BURK</name>
<comment type="function">
    <text evidence="12">Specifically catalyzes the dephosphorylation of 2-phosphoglycolate. Is involved in the dissimilation of the intracellular 2-phosphoglycolate formed during the DNA repair of 3'-phosphoglycolate ends, a major class of DNA lesions induced by oxidative stress.</text>
</comment>
<gene>
    <name evidence="13" type="ORF">SAMN02745977_01537</name>
</gene>
<dbReference type="EC" id="3.1.3.18" evidence="6"/>
<dbReference type="OrthoDB" id="9776368at2"/>
<keyword evidence="9" id="KW-0378">Hydrolase</keyword>
<dbReference type="NCBIfam" id="TIGR01449">
    <property type="entry name" value="PGP_bact"/>
    <property type="match status" value="1"/>
</dbReference>
<keyword evidence="8" id="KW-0479">Metal-binding</keyword>
<dbReference type="PANTHER" id="PTHR43434:SF23">
    <property type="entry name" value="PHOSPHOGLYCOLATE PHOSPHATASE"/>
    <property type="match status" value="1"/>
</dbReference>
<comment type="catalytic activity">
    <reaction evidence="1">
        <text>2-phosphoglycolate + H2O = glycolate + phosphate</text>
        <dbReference type="Rhea" id="RHEA:14369"/>
        <dbReference type="ChEBI" id="CHEBI:15377"/>
        <dbReference type="ChEBI" id="CHEBI:29805"/>
        <dbReference type="ChEBI" id="CHEBI:43474"/>
        <dbReference type="ChEBI" id="CHEBI:58033"/>
        <dbReference type="EC" id="3.1.3.18"/>
    </reaction>
</comment>
<evidence type="ECO:0000256" key="1">
    <source>
        <dbReference type="ARBA" id="ARBA00000830"/>
    </source>
</evidence>
<dbReference type="GO" id="GO:0005829">
    <property type="term" value="C:cytosol"/>
    <property type="evidence" value="ECO:0007669"/>
    <property type="project" value="TreeGrafter"/>
</dbReference>
<dbReference type="InterPro" id="IPR050155">
    <property type="entry name" value="HAD-like_hydrolase_sf"/>
</dbReference>
<evidence type="ECO:0000256" key="11">
    <source>
        <dbReference type="ARBA" id="ARBA00023277"/>
    </source>
</evidence>
<dbReference type="InterPro" id="IPR006439">
    <property type="entry name" value="HAD-SF_hydro_IA"/>
</dbReference>
<sequence>MDKSGIPFFPGIRAVLFDLDGTLVDSAPDLGAAVDRMRTARGMPSLPLDTYRPMAGAGARGMLGIAFGMTPEDPLFPEMREEFFRSYETHLLDNTYAFDGIEALLEHLQQRGLAWGVVTNKTERFAVPMCRQMPLLQGASVLVGGDTTPHAKPHPEPLLEAARRLALPPQACLYVGDDRRDMEAARAAGMPCVAAAWGYLGEHDISSWGAQAEAAQPLDVLGMVCAA</sequence>
<organism evidence="13 14">
    <name type="scientific">Brachymonas denitrificans DSM 15123</name>
    <dbReference type="NCBI Taxonomy" id="1121117"/>
    <lineage>
        <taxon>Bacteria</taxon>
        <taxon>Pseudomonadati</taxon>
        <taxon>Pseudomonadota</taxon>
        <taxon>Betaproteobacteria</taxon>
        <taxon>Burkholderiales</taxon>
        <taxon>Comamonadaceae</taxon>
        <taxon>Brachymonas</taxon>
    </lineage>
</organism>
<accession>A0A1H8HFC6</accession>
<dbReference type="GO" id="GO:0006281">
    <property type="term" value="P:DNA repair"/>
    <property type="evidence" value="ECO:0007669"/>
    <property type="project" value="TreeGrafter"/>
</dbReference>
<dbReference type="AlphaFoldDB" id="A0A1H8HFC6"/>
<evidence type="ECO:0000256" key="6">
    <source>
        <dbReference type="ARBA" id="ARBA00013078"/>
    </source>
</evidence>
<dbReference type="Pfam" id="PF13419">
    <property type="entry name" value="HAD_2"/>
    <property type="match status" value="1"/>
</dbReference>
<dbReference type="PRINTS" id="PR00413">
    <property type="entry name" value="HADHALOGNASE"/>
</dbReference>
<keyword evidence="10" id="KW-0460">Magnesium</keyword>
<keyword evidence="11" id="KW-0119">Carbohydrate metabolism</keyword>
<evidence type="ECO:0000256" key="2">
    <source>
        <dbReference type="ARBA" id="ARBA00001946"/>
    </source>
</evidence>
<comment type="cofactor">
    <cofactor evidence="2">
        <name>Mg(2+)</name>
        <dbReference type="ChEBI" id="CHEBI:18420"/>
    </cofactor>
</comment>
<evidence type="ECO:0000256" key="7">
    <source>
        <dbReference type="ARBA" id="ARBA00022567"/>
    </source>
</evidence>
<dbReference type="EMBL" id="FOCW01000002">
    <property type="protein sequence ID" value="SEN54873.1"/>
    <property type="molecule type" value="Genomic_DNA"/>
</dbReference>
<dbReference type="Proteomes" id="UP000199531">
    <property type="component" value="Unassembled WGS sequence"/>
</dbReference>
<dbReference type="Gene3D" id="3.40.50.1000">
    <property type="entry name" value="HAD superfamily/HAD-like"/>
    <property type="match status" value="1"/>
</dbReference>
<dbReference type="InterPro" id="IPR037512">
    <property type="entry name" value="PGPase_prok"/>
</dbReference>
<comment type="subunit">
    <text evidence="5">Homotrimer.</text>
</comment>
<proteinExistence type="inferred from homology"/>
<dbReference type="FunFam" id="3.40.50.1000:FF:000022">
    <property type="entry name" value="Phosphoglycolate phosphatase"/>
    <property type="match status" value="1"/>
</dbReference>
<dbReference type="STRING" id="1121117.SAMN02745977_01537"/>
<dbReference type="GO" id="GO:0046872">
    <property type="term" value="F:metal ion binding"/>
    <property type="evidence" value="ECO:0007669"/>
    <property type="project" value="UniProtKB-KW"/>
</dbReference>
<evidence type="ECO:0000256" key="4">
    <source>
        <dbReference type="ARBA" id="ARBA00006171"/>
    </source>
</evidence>
<dbReference type="NCBIfam" id="TIGR01549">
    <property type="entry name" value="HAD-SF-IA-v1"/>
    <property type="match status" value="1"/>
</dbReference>
<dbReference type="NCBIfam" id="TIGR01509">
    <property type="entry name" value="HAD-SF-IA-v3"/>
    <property type="match status" value="1"/>
</dbReference>
<comment type="similarity">
    <text evidence="4">Belongs to the HAD-like hydrolase superfamily. CbbY/CbbZ/Gph/YieH family.</text>
</comment>
<dbReference type="SFLD" id="SFLDG01129">
    <property type="entry name" value="C1.5:_HAD__Beta-PGM__Phosphata"/>
    <property type="match status" value="1"/>
</dbReference>
<evidence type="ECO:0000313" key="13">
    <source>
        <dbReference type="EMBL" id="SEN54873.1"/>
    </source>
</evidence>
<evidence type="ECO:0000256" key="9">
    <source>
        <dbReference type="ARBA" id="ARBA00022801"/>
    </source>
</evidence>
<comment type="pathway">
    <text evidence="3">Organic acid metabolism; glycolate biosynthesis; glycolate from 2-phosphoglycolate: step 1/1.</text>
</comment>
<evidence type="ECO:0000256" key="8">
    <source>
        <dbReference type="ARBA" id="ARBA00022723"/>
    </source>
</evidence>
<evidence type="ECO:0000256" key="5">
    <source>
        <dbReference type="ARBA" id="ARBA00011233"/>
    </source>
</evidence>
<dbReference type="RefSeq" id="WP_091816148.1">
    <property type="nucleotide sequence ID" value="NZ_FOCW01000002.1"/>
</dbReference>
<dbReference type="GO" id="GO:0019253">
    <property type="term" value="P:reductive pentose-phosphate cycle"/>
    <property type="evidence" value="ECO:0007669"/>
    <property type="project" value="UniProtKB-KW"/>
</dbReference>
<dbReference type="GO" id="GO:0008967">
    <property type="term" value="F:phosphoglycolate phosphatase activity"/>
    <property type="evidence" value="ECO:0007669"/>
    <property type="project" value="UniProtKB-EC"/>
</dbReference>
<evidence type="ECO:0000256" key="10">
    <source>
        <dbReference type="ARBA" id="ARBA00022842"/>
    </source>
</evidence>
<dbReference type="InterPro" id="IPR023198">
    <property type="entry name" value="PGP-like_dom2"/>
</dbReference>
<dbReference type="Gene3D" id="1.10.150.240">
    <property type="entry name" value="Putative phosphatase, domain 2"/>
    <property type="match status" value="1"/>
</dbReference>
<evidence type="ECO:0000256" key="12">
    <source>
        <dbReference type="ARBA" id="ARBA00059247"/>
    </source>
</evidence>
<evidence type="ECO:0000256" key="3">
    <source>
        <dbReference type="ARBA" id="ARBA00004818"/>
    </source>
</evidence>
<dbReference type="InterPro" id="IPR036412">
    <property type="entry name" value="HAD-like_sf"/>
</dbReference>
<dbReference type="PANTHER" id="PTHR43434">
    <property type="entry name" value="PHOSPHOGLYCOLATE PHOSPHATASE"/>
    <property type="match status" value="1"/>
</dbReference>
<dbReference type="InterPro" id="IPR023214">
    <property type="entry name" value="HAD_sf"/>
</dbReference>
<evidence type="ECO:0000313" key="14">
    <source>
        <dbReference type="Proteomes" id="UP000199531"/>
    </source>
</evidence>
<keyword evidence="14" id="KW-1185">Reference proteome</keyword>
<dbReference type="SFLD" id="SFLDS00003">
    <property type="entry name" value="Haloacid_Dehalogenase"/>
    <property type="match status" value="1"/>
</dbReference>
<reference evidence="13 14" key="1">
    <citation type="submission" date="2016-10" db="EMBL/GenBank/DDBJ databases">
        <authorList>
            <person name="de Groot N.N."/>
        </authorList>
    </citation>
    <scope>NUCLEOTIDE SEQUENCE [LARGE SCALE GENOMIC DNA]</scope>
    <source>
        <strain evidence="13 14">DSM 15123</strain>
    </source>
</reference>
<dbReference type="SUPFAM" id="SSF56784">
    <property type="entry name" value="HAD-like"/>
    <property type="match status" value="1"/>
</dbReference>
<keyword evidence="7" id="KW-0113">Calvin cycle</keyword>
<dbReference type="InterPro" id="IPR041492">
    <property type="entry name" value="HAD_2"/>
</dbReference>
<protein>
    <recommendedName>
        <fullName evidence="6">phosphoglycolate phosphatase</fullName>
        <ecNumber evidence="6">3.1.3.18</ecNumber>
    </recommendedName>
</protein>